<dbReference type="AlphaFoldDB" id="A0A1G1VQF3"/>
<comment type="caution">
    <text evidence="1">The sequence shown here is derived from an EMBL/GenBank/DDBJ whole genome shotgun (WGS) entry which is preliminary data.</text>
</comment>
<reference evidence="1 2" key="1">
    <citation type="journal article" date="2016" name="Nat. Commun.">
        <title>Thousands of microbial genomes shed light on interconnected biogeochemical processes in an aquifer system.</title>
        <authorList>
            <person name="Anantharaman K."/>
            <person name="Brown C.T."/>
            <person name="Hug L.A."/>
            <person name="Sharon I."/>
            <person name="Castelle C.J."/>
            <person name="Probst A.J."/>
            <person name="Thomas B.C."/>
            <person name="Singh A."/>
            <person name="Wilkins M.J."/>
            <person name="Karaoz U."/>
            <person name="Brodie E.L."/>
            <person name="Williams K.H."/>
            <person name="Hubbard S.S."/>
            <person name="Banfield J.F."/>
        </authorList>
    </citation>
    <scope>NUCLEOTIDE SEQUENCE [LARGE SCALE GENOMIC DNA]</scope>
</reference>
<name>A0A1G1VQF3_9BACT</name>
<gene>
    <name evidence="1" type="ORF">A2786_05525</name>
</gene>
<proteinExistence type="predicted"/>
<sequence length="83" mass="9724">MMWLNCVVMLTEQDVDQIEQVVDRRLEEKFQMYSSRIMNAISDVMGQLKAIRESLDIFAPKVYDHEERLEKLESIHPGGQHSS</sequence>
<dbReference type="EMBL" id="MHCJ01000007">
    <property type="protein sequence ID" value="OGY17638.1"/>
    <property type="molecule type" value="Genomic_DNA"/>
</dbReference>
<evidence type="ECO:0000313" key="1">
    <source>
        <dbReference type="EMBL" id="OGY17638.1"/>
    </source>
</evidence>
<evidence type="ECO:0000313" key="2">
    <source>
        <dbReference type="Proteomes" id="UP000179233"/>
    </source>
</evidence>
<dbReference type="Proteomes" id="UP000179233">
    <property type="component" value="Unassembled WGS sequence"/>
</dbReference>
<organism evidence="1 2">
    <name type="scientific">Candidatus Chisholmbacteria bacterium RIFCSPHIGHO2_01_FULL_52_32</name>
    <dbReference type="NCBI Taxonomy" id="1797591"/>
    <lineage>
        <taxon>Bacteria</taxon>
        <taxon>Candidatus Chisholmiibacteriota</taxon>
    </lineage>
</organism>
<protein>
    <submittedName>
        <fullName evidence="1">Uncharacterized protein</fullName>
    </submittedName>
</protein>
<accession>A0A1G1VQF3</accession>